<gene>
    <name evidence="8" type="ORF">ATN88_20425</name>
</gene>
<comment type="similarity">
    <text evidence="1">Belongs to the sigma-70 factor family. ECF subfamily.</text>
</comment>
<evidence type="ECO:0000256" key="1">
    <source>
        <dbReference type="ARBA" id="ARBA00010641"/>
    </source>
</evidence>
<dbReference type="Pfam" id="PF04542">
    <property type="entry name" value="Sigma70_r2"/>
    <property type="match status" value="1"/>
</dbReference>
<evidence type="ECO:0000256" key="2">
    <source>
        <dbReference type="ARBA" id="ARBA00023015"/>
    </source>
</evidence>
<dbReference type="SUPFAM" id="SSF88946">
    <property type="entry name" value="Sigma2 domain of RNA polymerase sigma factors"/>
    <property type="match status" value="1"/>
</dbReference>
<feature type="domain" description="RNA polymerase sigma-70 region 2" evidence="6">
    <location>
        <begin position="24"/>
        <end position="93"/>
    </location>
</feature>
<protein>
    <submittedName>
        <fullName evidence="8">RNA polymerase subunit sigma-24</fullName>
    </submittedName>
</protein>
<dbReference type="AlphaFoldDB" id="A0A135I8T9"/>
<dbReference type="Pfam" id="PF08281">
    <property type="entry name" value="Sigma70_r4_2"/>
    <property type="match status" value="1"/>
</dbReference>
<organism evidence="8 9">
    <name type="scientific">Enterovibrio coralii</name>
    <dbReference type="NCBI Taxonomy" id="294935"/>
    <lineage>
        <taxon>Bacteria</taxon>
        <taxon>Pseudomonadati</taxon>
        <taxon>Pseudomonadota</taxon>
        <taxon>Gammaproteobacteria</taxon>
        <taxon>Vibrionales</taxon>
        <taxon>Vibrionaceae</taxon>
        <taxon>Enterovibrio</taxon>
    </lineage>
</organism>
<evidence type="ECO:0000256" key="4">
    <source>
        <dbReference type="ARBA" id="ARBA00023125"/>
    </source>
</evidence>
<dbReference type="InterPro" id="IPR013325">
    <property type="entry name" value="RNA_pol_sigma_r2"/>
</dbReference>
<dbReference type="InterPro" id="IPR014284">
    <property type="entry name" value="RNA_pol_sigma-70_dom"/>
</dbReference>
<evidence type="ECO:0000259" key="7">
    <source>
        <dbReference type="Pfam" id="PF08281"/>
    </source>
</evidence>
<dbReference type="InterPro" id="IPR013249">
    <property type="entry name" value="RNA_pol_sigma70_r4_t2"/>
</dbReference>
<sequence length="189" mass="22172">MNNDTDETLMLNFSAGDQGAFDALYRRHRAPLYRYVLRQLGVSQQSRAEELFQDVWFRVVDKRSSYEPSAKFTTWLYRIAHNIVIDEYRKQQSEKDYRAQLDTDDAWEQPDNPAERQQSALKHCMGLLAPKQREAFLLRHEAGFEPAQICDIVDAKPETLKTRLRYALDQLRQCLTKKLGAENDTPIFR</sequence>
<dbReference type="Gene3D" id="1.10.1740.10">
    <property type="match status" value="1"/>
</dbReference>
<dbReference type="GO" id="GO:0006352">
    <property type="term" value="P:DNA-templated transcription initiation"/>
    <property type="evidence" value="ECO:0007669"/>
    <property type="project" value="InterPro"/>
</dbReference>
<name>A0A135I8T9_9GAMM</name>
<dbReference type="STRING" id="294935.ATN88_20425"/>
<dbReference type="NCBIfam" id="TIGR02937">
    <property type="entry name" value="sigma70-ECF"/>
    <property type="match status" value="1"/>
</dbReference>
<dbReference type="Proteomes" id="UP000070529">
    <property type="component" value="Unassembled WGS sequence"/>
</dbReference>
<evidence type="ECO:0000256" key="3">
    <source>
        <dbReference type="ARBA" id="ARBA00023082"/>
    </source>
</evidence>
<evidence type="ECO:0000313" key="9">
    <source>
        <dbReference type="Proteomes" id="UP000070529"/>
    </source>
</evidence>
<dbReference type="GO" id="GO:0016987">
    <property type="term" value="F:sigma factor activity"/>
    <property type="evidence" value="ECO:0007669"/>
    <property type="project" value="UniProtKB-KW"/>
</dbReference>
<dbReference type="OrthoDB" id="9784272at2"/>
<feature type="domain" description="RNA polymerase sigma factor 70 region 4 type 2" evidence="7">
    <location>
        <begin position="120"/>
        <end position="170"/>
    </location>
</feature>
<dbReference type="PANTHER" id="PTHR43133">
    <property type="entry name" value="RNA POLYMERASE ECF-TYPE SIGMA FACTO"/>
    <property type="match status" value="1"/>
</dbReference>
<reference evidence="8 9" key="1">
    <citation type="submission" date="2015-11" db="EMBL/GenBank/DDBJ databases">
        <title>Genomic Taxonomy of the Vibrionaceae.</title>
        <authorList>
            <person name="Gomez-Gil B."/>
            <person name="Enciso-Ibarra J."/>
        </authorList>
    </citation>
    <scope>NUCLEOTIDE SEQUENCE [LARGE SCALE GENOMIC DNA]</scope>
    <source>
        <strain evidence="8 9">CAIM 912</strain>
    </source>
</reference>
<evidence type="ECO:0000313" key="8">
    <source>
        <dbReference type="EMBL" id="KXF81861.1"/>
    </source>
</evidence>
<dbReference type="SUPFAM" id="SSF88659">
    <property type="entry name" value="Sigma3 and sigma4 domains of RNA polymerase sigma factors"/>
    <property type="match status" value="1"/>
</dbReference>
<keyword evidence="4" id="KW-0238">DNA-binding</keyword>
<dbReference type="InterPro" id="IPR013324">
    <property type="entry name" value="RNA_pol_sigma_r3/r4-like"/>
</dbReference>
<dbReference type="EMBL" id="LNTY01000033">
    <property type="protein sequence ID" value="KXF81861.1"/>
    <property type="molecule type" value="Genomic_DNA"/>
</dbReference>
<dbReference type="InterPro" id="IPR039425">
    <property type="entry name" value="RNA_pol_sigma-70-like"/>
</dbReference>
<keyword evidence="2" id="KW-0805">Transcription regulation</keyword>
<comment type="caution">
    <text evidence="8">The sequence shown here is derived from an EMBL/GenBank/DDBJ whole genome shotgun (WGS) entry which is preliminary data.</text>
</comment>
<dbReference type="PANTHER" id="PTHR43133:SF8">
    <property type="entry name" value="RNA POLYMERASE SIGMA FACTOR HI_1459-RELATED"/>
    <property type="match status" value="1"/>
</dbReference>
<proteinExistence type="inferred from homology"/>
<evidence type="ECO:0000256" key="5">
    <source>
        <dbReference type="ARBA" id="ARBA00023163"/>
    </source>
</evidence>
<evidence type="ECO:0000259" key="6">
    <source>
        <dbReference type="Pfam" id="PF04542"/>
    </source>
</evidence>
<accession>A0A135I8T9</accession>
<dbReference type="InterPro" id="IPR036388">
    <property type="entry name" value="WH-like_DNA-bd_sf"/>
</dbReference>
<dbReference type="GO" id="GO:0003677">
    <property type="term" value="F:DNA binding"/>
    <property type="evidence" value="ECO:0007669"/>
    <property type="project" value="UniProtKB-KW"/>
</dbReference>
<dbReference type="InterPro" id="IPR007627">
    <property type="entry name" value="RNA_pol_sigma70_r2"/>
</dbReference>
<keyword evidence="3" id="KW-0731">Sigma factor</keyword>
<dbReference type="RefSeq" id="WP_067415446.1">
    <property type="nucleotide sequence ID" value="NZ_LNTY01000033.1"/>
</dbReference>
<keyword evidence="5" id="KW-0804">Transcription</keyword>
<keyword evidence="9" id="KW-1185">Reference proteome</keyword>
<dbReference type="Gene3D" id="1.10.10.10">
    <property type="entry name" value="Winged helix-like DNA-binding domain superfamily/Winged helix DNA-binding domain"/>
    <property type="match status" value="1"/>
</dbReference>